<gene>
    <name evidence="1" type="ORF">ACED24_09145</name>
    <name evidence="2" type="ORF">FCV52_20435</name>
</gene>
<evidence type="ECO:0000313" key="3">
    <source>
        <dbReference type="Proteomes" id="UP000305234"/>
    </source>
</evidence>
<dbReference type="Proteomes" id="UP001569177">
    <property type="component" value="Unassembled WGS sequence"/>
</dbReference>
<reference evidence="2 3" key="1">
    <citation type="submission" date="2019-04" db="EMBL/GenBank/DDBJ databases">
        <title>A reverse ecology approach based on a biological definition of microbial populations.</title>
        <authorList>
            <person name="Arevalo P."/>
            <person name="Vaninsberghe D."/>
            <person name="Elsherbini J."/>
            <person name="Gore J."/>
            <person name="Polz M."/>
        </authorList>
    </citation>
    <scope>NUCLEOTIDE SEQUENCE [LARGE SCALE GENOMIC DNA]</scope>
    <source>
        <strain evidence="2 3">10N.261.46.E4</strain>
    </source>
</reference>
<dbReference type="EMBL" id="JBGOOJ010000007">
    <property type="protein sequence ID" value="MEZ8090217.1"/>
    <property type="molecule type" value="Genomic_DNA"/>
</dbReference>
<evidence type="ECO:0000313" key="4">
    <source>
        <dbReference type="Proteomes" id="UP001569177"/>
    </source>
</evidence>
<keyword evidence="4" id="KW-1185">Reference proteome</keyword>
<evidence type="ECO:0000313" key="2">
    <source>
        <dbReference type="EMBL" id="TKF22131.1"/>
    </source>
</evidence>
<dbReference type="AlphaFoldDB" id="A0A4U2BA69"/>
<reference evidence="1 4" key="2">
    <citation type="submission" date="2024-06" db="EMBL/GenBank/DDBJ databases">
        <authorList>
            <person name="Steensen K."/>
            <person name="Seneca J."/>
            <person name="Bartlau N."/>
            <person name="Yu A.X."/>
            <person name="Polz M.F."/>
        </authorList>
    </citation>
    <scope>NUCLEOTIDE SEQUENCE [LARGE SCALE GENOMIC DNA]</scope>
    <source>
        <strain evidence="1 4">5S240</strain>
    </source>
</reference>
<dbReference type="RefSeq" id="WP_017057144.1">
    <property type="nucleotide sequence ID" value="NZ_CP090019.1"/>
</dbReference>
<comment type="caution">
    <text evidence="2">The sequence shown here is derived from an EMBL/GenBank/DDBJ whole genome shotgun (WGS) entry which is preliminary data.</text>
</comment>
<dbReference type="Proteomes" id="UP000305234">
    <property type="component" value="Unassembled WGS sequence"/>
</dbReference>
<sequence>MGLIQINKKLVIVLILTLPLALPWANALFSDFILASEFSDRKVKMIGSHGRFKLQAKYLDGTHVVSTGYYGGLFDTLYLFNVRQNKVVEGDVNNLSVFLKSHQSLIVLKISRDSENNYILKKLEEDPRLGMVETIINAEGYFGPLSSIPSTIDSTQ</sequence>
<accession>A0A4U2BA69</accession>
<protein>
    <submittedName>
        <fullName evidence="2">Uncharacterized protein</fullName>
    </submittedName>
</protein>
<evidence type="ECO:0000313" key="1">
    <source>
        <dbReference type="EMBL" id="MEZ8090217.1"/>
    </source>
</evidence>
<dbReference type="EMBL" id="SYUW01000074">
    <property type="protein sequence ID" value="TKF22131.1"/>
    <property type="molecule type" value="Genomic_DNA"/>
</dbReference>
<organism evidence="2 3">
    <name type="scientific">Vibrio kanaloae</name>
    <dbReference type="NCBI Taxonomy" id="170673"/>
    <lineage>
        <taxon>Bacteria</taxon>
        <taxon>Pseudomonadati</taxon>
        <taxon>Pseudomonadota</taxon>
        <taxon>Gammaproteobacteria</taxon>
        <taxon>Vibrionales</taxon>
        <taxon>Vibrionaceae</taxon>
        <taxon>Vibrio</taxon>
    </lineage>
</organism>
<name>A0A4U2BA69_9VIBR</name>
<proteinExistence type="predicted"/>